<evidence type="ECO:0000313" key="6">
    <source>
        <dbReference type="Proteomes" id="UP001165378"/>
    </source>
</evidence>
<name>A0AA41TYZ5_9ACTN</name>
<accession>A0AA41TYZ5</accession>
<dbReference type="InterPro" id="IPR028345">
    <property type="entry name" value="Antibiotic_NAT-like"/>
</dbReference>
<dbReference type="Proteomes" id="UP001165378">
    <property type="component" value="Unassembled WGS sequence"/>
</dbReference>
<keyword evidence="6" id="KW-1185">Reference proteome</keyword>
<evidence type="ECO:0000313" key="5">
    <source>
        <dbReference type="EMBL" id="MCF2526710.1"/>
    </source>
</evidence>
<keyword evidence="4" id="KW-0046">Antibiotic resistance</keyword>
<comment type="similarity">
    <text evidence="1 4">Belongs to the antibiotic N-acetyltransferase family.</text>
</comment>
<dbReference type="Pfam" id="PF02522">
    <property type="entry name" value="Antibiotic_NAT"/>
    <property type="match status" value="1"/>
</dbReference>
<dbReference type="AlphaFoldDB" id="A0AA41TYZ5"/>
<dbReference type="GO" id="GO:0046353">
    <property type="term" value="F:aminoglycoside 3-N-acetyltransferase activity"/>
    <property type="evidence" value="ECO:0007669"/>
    <property type="project" value="UniProtKB-EC"/>
</dbReference>
<organism evidence="5 6">
    <name type="scientific">Yinghuangia soli</name>
    <dbReference type="NCBI Taxonomy" id="2908204"/>
    <lineage>
        <taxon>Bacteria</taxon>
        <taxon>Bacillati</taxon>
        <taxon>Actinomycetota</taxon>
        <taxon>Actinomycetes</taxon>
        <taxon>Kitasatosporales</taxon>
        <taxon>Streptomycetaceae</taxon>
        <taxon>Yinghuangia</taxon>
    </lineage>
</organism>
<evidence type="ECO:0000256" key="2">
    <source>
        <dbReference type="ARBA" id="ARBA00022679"/>
    </source>
</evidence>
<dbReference type="EC" id="2.3.1.-" evidence="4"/>
<keyword evidence="2 4" id="KW-0808">Transferase</keyword>
<dbReference type="PANTHER" id="PTHR11104:SF0">
    <property type="entry name" value="SPBETA PROPHAGE-DERIVED AMINOGLYCOSIDE N(3')-ACETYLTRANSFERASE-LIKE PROTEIN YOKD"/>
    <property type="match status" value="1"/>
</dbReference>
<dbReference type="PANTHER" id="PTHR11104">
    <property type="entry name" value="AMINOGLYCOSIDE N3-ACETYLTRANSFERASE"/>
    <property type="match status" value="1"/>
</dbReference>
<dbReference type="RefSeq" id="WP_235050848.1">
    <property type="nucleotide sequence ID" value="NZ_JAKFHA010000002.1"/>
</dbReference>
<evidence type="ECO:0000256" key="1">
    <source>
        <dbReference type="ARBA" id="ARBA00006383"/>
    </source>
</evidence>
<comment type="caution">
    <text evidence="5">The sequence shown here is derived from an EMBL/GenBank/DDBJ whole genome shotgun (WGS) entry which is preliminary data.</text>
</comment>
<dbReference type="InterPro" id="IPR003679">
    <property type="entry name" value="Amioglycoside_AcTrfase"/>
</dbReference>
<evidence type="ECO:0000256" key="3">
    <source>
        <dbReference type="ARBA" id="ARBA00023315"/>
    </source>
</evidence>
<keyword evidence="3 4" id="KW-0012">Acyltransferase</keyword>
<comment type="catalytic activity">
    <reaction evidence="4">
        <text>a 2-deoxystreptamine antibiotic + acetyl-CoA = an N(3)-acetyl-2-deoxystreptamine antibiotic + CoA + H(+)</text>
        <dbReference type="Rhea" id="RHEA:12665"/>
        <dbReference type="ChEBI" id="CHEBI:15378"/>
        <dbReference type="ChEBI" id="CHEBI:57287"/>
        <dbReference type="ChEBI" id="CHEBI:57288"/>
        <dbReference type="ChEBI" id="CHEBI:57921"/>
        <dbReference type="ChEBI" id="CHEBI:77452"/>
        <dbReference type="EC" id="2.3.1.81"/>
    </reaction>
</comment>
<proteinExistence type="inferred from homology"/>
<evidence type="ECO:0000256" key="4">
    <source>
        <dbReference type="RuleBase" id="RU365031"/>
    </source>
</evidence>
<reference evidence="5" key="1">
    <citation type="submission" date="2022-01" db="EMBL/GenBank/DDBJ databases">
        <title>Genome-Based Taxonomic Classification of the Phylum Actinobacteria.</title>
        <authorList>
            <person name="Gao Y."/>
        </authorList>
    </citation>
    <scope>NUCLEOTIDE SEQUENCE</scope>
    <source>
        <strain evidence="5">KLBMP 8922</strain>
    </source>
</reference>
<dbReference type="GO" id="GO:0046677">
    <property type="term" value="P:response to antibiotic"/>
    <property type="evidence" value="ECO:0007669"/>
    <property type="project" value="UniProtKB-KW"/>
</dbReference>
<protein>
    <recommendedName>
        <fullName evidence="4">Aminoglycoside N(3)-acetyltransferase</fullName>
        <ecNumber evidence="4">2.3.1.-</ecNumber>
    </recommendedName>
</protein>
<dbReference type="EMBL" id="JAKFHA010000002">
    <property type="protein sequence ID" value="MCF2526710.1"/>
    <property type="molecule type" value="Genomic_DNA"/>
</dbReference>
<gene>
    <name evidence="5" type="ORF">LZ495_05675</name>
</gene>
<dbReference type="SUPFAM" id="SSF110710">
    <property type="entry name" value="TTHA0583/YokD-like"/>
    <property type="match status" value="1"/>
</dbReference>
<sequence length="284" mass="29765">MHDVERIVDQFRALGITDGDTVLVHSSLRSLGPVQGGAATVLGALRRAVGRAAGTVVVPAFTPDNSDTSDQYRKATAGMTADEVREYRAAMPPFRAATTPASPVVGALAEVLRLCPGSHRSAHPISSFAALGRHAAVVTAHHDPTCHFGERSPLARLYALPQAKILMLGTGFAACSAFHLAEYRGPARRQRIYRCVVPGADGRGEWWSHGDIDLDGGDFAEIGAAYSAGAAESPSTGPVGDATATIVPFAPAVDFAVRWMNGRQGSEPGAHFAGKALTGERTSR</sequence>